<keyword evidence="3" id="KW-1185">Reference proteome</keyword>
<accession>A0ABU5I1G9</accession>
<comment type="caution">
    <text evidence="2">The sequence shown here is derived from an EMBL/GenBank/DDBJ whole genome shotgun (WGS) entry which is preliminary data.</text>
</comment>
<organism evidence="2 3">
    <name type="scientific">Fulvimarina uroteuthidis</name>
    <dbReference type="NCBI Taxonomy" id="3098149"/>
    <lineage>
        <taxon>Bacteria</taxon>
        <taxon>Pseudomonadati</taxon>
        <taxon>Pseudomonadota</taxon>
        <taxon>Alphaproteobacteria</taxon>
        <taxon>Hyphomicrobiales</taxon>
        <taxon>Aurantimonadaceae</taxon>
        <taxon>Fulvimarina</taxon>
    </lineage>
</organism>
<feature type="region of interest" description="Disordered" evidence="1">
    <location>
        <begin position="1"/>
        <end position="74"/>
    </location>
</feature>
<dbReference type="EMBL" id="JAXLPB010000002">
    <property type="protein sequence ID" value="MDY8108608.1"/>
    <property type="molecule type" value="Genomic_DNA"/>
</dbReference>
<dbReference type="Pfam" id="PF13770">
    <property type="entry name" value="DUF4169"/>
    <property type="match status" value="1"/>
</dbReference>
<dbReference type="InterPro" id="IPR025227">
    <property type="entry name" value="DUF4169"/>
</dbReference>
<evidence type="ECO:0000256" key="1">
    <source>
        <dbReference type="SAM" id="MobiDB-lite"/>
    </source>
</evidence>
<evidence type="ECO:0000313" key="3">
    <source>
        <dbReference type="Proteomes" id="UP001294412"/>
    </source>
</evidence>
<dbReference type="Proteomes" id="UP001294412">
    <property type="component" value="Unassembled WGS sequence"/>
</dbReference>
<protein>
    <submittedName>
        <fullName evidence="2">DUF4169 family protein</fullName>
    </submittedName>
</protein>
<evidence type="ECO:0000313" key="2">
    <source>
        <dbReference type="EMBL" id="MDY8108608.1"/>
    </source>
</evidence>
<proteinExistence type="predicted"/>
<sequence length="74" mass="7889">MGDVVNLRRARKAKARSDREAAASENRARFGVPLVRKRLEGALDAQSVKSLDAHKREPRPGPAAGASEDGAAKP</sequence>
<feature type="compositionally biased region" description="Basic and acidic residues" evidence="1">
    <location>
        <begin position="15"/>
        <end position="28"/>
    </location>
</feature>
<name>A0ABU5I1G9_9HYPH</name>
<gene>
    <name evidence="2" type="ORF">U0C82_05490</name>
</gene>
<reference evidence="2 3" key="1">
    <citation type="submission" date="2023-12" db="EMBL/GenBank/DDBJ databases">
        <title>Description of Novel Strain Fulvimarina sp. 2208YS6-2-32 isolated from Uroteuthis (Photololigo) edulis.</title>
        <authorList>
            <person name="Park J.-S."/>
        </authorList>
    </citation>
    <scope>NUCLEOTIDE SEQUENCE [LARGE SCALE GENOMIC DNA]</scope>
    <source>
        <strain evidence="2 3">2208YS6-2-32</strain>
    </source>
</reference>
<dbReference type="RefSeq" id="WP_322186087.1">
    <property type="nucleotide sequence ID" value="NZ_JAXLPB010000002.1"/>
</dbReference>